<sequence>MRKRNWLWLVISLVTLLAVAGCGQSDDTTAADNDAGDPGQTMEEVHLRMQIVWATDSGRGEAIQRIIDEFEKEHEHIKVELLSSTDDNQRLLTQILSGDAPEVLQIPYRTVRSLGTEGAFVDLTEAMADEQDNYYETLLELGSVDGRLYGFPWLGHTIQLVYNKTLFEEAGIDGPPDTWDELYEIAKQLTRDTNGDGRIDQYGLGLVGQQHHDITWMVNMFVHQAGAELVRETDNGYEVALNSPEGREALAFYKKLADEVAPPDTPNKNGGDVMADFRNQVVAMQFQGPWGVTDIWQAGHPFEVGTALVPAGPAGRAADIGPHMLSIPEGIDEVKQEAALALIRFLVSKEAQEMIMLGEKGEDGEYYPFRVPMRKDLADMDYFQEHPEFLVFIEGLQYPSISTPVESWLQVEEEVYRSLLNQLVIGEKSVDEVLETLEQEGNRILGR</sequence>
<dbReference type="CDD" id="cd14748">
    <property type="entry name" value="PBP2_UgpB"/>
    <property type="match status" value="1"/>
</dbReference>
<organism evidence="2 3">
    <name type="scientific">Caldalkalibacillus uzonensis</name>
    <dbReference type="NCBI Taxonomy" id="353224"/>
    <lineage>
        <taxon>Bacteria</taxon>
        <taxon>Bacillati</taxon>
        <taxon>Bacillota</taxon>
        <taxon>Bacilli</taxon>
        <taxon>Bacillales</taxon>
        <taxon>Bacillaceae</taxon>
        <taxon>Caldalkalibacillus</taxon>
    </lineage>
</organism>
<dbReference type="RefSeq" id="WP_307337614.1">
    <property type="nucleotide sequence ID" value="NZ_JAUSUQ010000004.1"/>
</dbReference>
<keyword evidence="3" id="KW-1185">Reference proteome</keyword>
<dbReference type="PROSITE" id="PS51257">
    <property type="entry name" value="PROKAR_LIPOPROTEIN"/>
    <property type="match status" value="1"/>
</dbReference>
<accession>A0ABU0CQR1</accession>
<comment type="caution">
    <text evidence="2">The sequence shown here is derived from an EMBL/GenBank/DDBJ whole genome shotgun (WGS) entry which is preliminary data.</text>
</comment>
<dbReference type="InterPro" id="IPR006059">
    <property type="entry name" value="SBP"/>
</dbReference>
<dbReference type="Gene3D" id="3.40.190.10">
    <property type="entry name" value="Periplasmic binding protein-like II"/>
    <property type="match status" value="1"/>
</dbReference>
<dbReference type="PANTHER" id="PTHR43649:SF12">
    <property type="entry name" value="DIACETYLCHITOBIOSE BINDING PROTEIN DASA"/>
    <property type="match status" value="1"/>
</dbReference>
<dbReference type="SUPFAM" id="SSF53850">
    <property type="entry name" value="Periplasmic binding protein-like II"/>
    <property type="match status" value="1"/>
</dbReference>
<evidence type="ECO:0000256" key="1">
    <source>
        <dbReference type="SAM" id="SignalP"/>
    </source>
</evidence>
<dbReference type="PANTHER" id="PTHR43649">
    <property type="entry name" value="ARABINOSE-BINDING PROTEIN-RELATED"/>
    <property type="match status" value="1"/>
</dbReference>
<name>A0ABU0CQR1_9BACI</name>
<feature type="chain" id="PRO_5045528767" evidence="1">
    <location>
        <begin position="21"/>
        <end position="447"/>
    </location>
</feature>
<reference evidence="2 3" key="1">
    <citation type="submission" date="2023-07" db="EMBL/GenBank/DDBJ databases">
        <title>Genomic Encyclopedia of Type Strains, Phase IV (KMG-IV): sequencing the most valuable type-strain genomes for metagenomic binning, comparative biology and taxonomic classification.</title>
        <authorList>
            <person name="Goeker M."/>
        </authorList>
    </citation>
    <scope>NUCLEOTIDE SEQUENCE [LARGE SCALE GENOMIC DNA]</scope>
    <source>
        <strain evidence="2 3">DSM 17740</strain>
    </source>
</reference>
<protein>
    <submittedName>
        <fullName evidence="2">ABC-type glycerol-3-phosphate transport system substrate-binding protein</fullName>
    </submittedName>
</protein>
<dbReference type="InterPro" id="IPR050490">
    <property type="entry name" value="Bact_solute-bd_prot1"/>
</dbReference>
<proteinExistence type="predicted"/>
<dbReference type="Proteomes" id="UP001232445">
    <property type="component" value="Unassembled WGS sequence"/>
</dbReference>
<feature type="signal peptide" evidence="1">
    <location>
        <begin position="1"/>
        <end position="20"/>
    </location>
</feature>
<gene>
    <name evidence="2" type="ORF">J2S00_001540</name>
</gene>
<dbReference type="Pfam" id="PF01547">
    <property type="entry name" value="SBP_bac_1"/>
    <property type="match status" value="1"/>
</dbReference>
<dbReference type="EMBL" id="JAUSUQ010000004">
    <property type="protein sequence ID" value="MDQ0338754.1"/>
    <property type="molecule type" value="Genomic_DNA"/>
</dbReference>
<keyword evidence="1" id="KW-0732">Signal</keyword>
<evidence type="ECO:0000313" key="3">
    <source>
        <dbReference type="Proteomes" id="UP001232445"/>
    </source>
</evidence>
<evidence type="ECO:0000313" key="2">
    <source>
        <dbReference type="EMBL" id="MDQ0338754.1"/>
    </source>
</evidence>